<evidence type="ECO:0008006" key="3">
    <source>
        <dbReference type="Google" id="ProtNLM"/>
    </source>
</evidence>
<sequence>MSARNRRLPRDLAWPLTLTDIRTAIGPEEAAAAGVDFGARPWGDGTALHVEWVPRLPANYGGGIHPAWWNTVRIGVSPLPAGERAAARRVLREGALPELAEWIGAARRESETWRLSRHSRSWRPEGEGAVHRDDGRPYR</sequence>
<evidence type="ECO:0000313" key="2">
    <source>
        <dbReference type="EMBL" id="XDQ77672.1"/>
    </source>
</evidence>
<dbReference type="AlphaFoldDB" id="A0AB39TCA7"/>
<organism evidence="2">
    <name type="scientific">Streptomyces sp. Y1</name>
    <dbReference type="NCBI Taxonomy" id="3238634"/>
    <lineage>
        <taxon>Bacteria</taxon>
        <taxon>Bacillati</taxon>
        <taxon>Actinomycetota</taxon>
        <taxon>Actinomycetes</taxon>
        <taxon>Kitasatosporales</taxon>
        <taxon>Streptomycetaceae</taxon>
        <taxon>Streptomyces</taxon>
    </lineage>
</organism>
<dbReference type="RefSeq" id="WP_045711104.1">
    <property type="nucleotide sequence ID" value="NZ_CP163445.1"/>
</dbReference>
<protein>
    <recommendedName>
        <fullName evidence="3">DUF317 domain-containing protein</fullName>
    </recommendedName>
</protein>
<accession>A0AB39TCA7</accession>
<gene>
    <name evidence="2" type="ORF">AB2U05_03810</name>
</gene>
<name>A0AB39TCA7_9ACTN</name>
<proteinExistence type="predicted"/>
<feature type="compositionally biased region" description="Basic and acidic residues" evidence="1">
    <location>
        <begin position="122"/>
        <end position="139"/>
    </location>
</feature>
<dbReference type="EMBL" id="CP163445">
    <property type="protein sequence ID" value="XDQ77672.1"/>
    <property type="molecule type" value="Genomic_DNA"/>
</dbReference>
<reference evidence="2" key="1">
    <citation type="submission" date="2024-07" db="EMBL/GenBank/DDBJ databases">
        <authorList>
            <person name="Yu S.T."/>
        </authorList>
    </citation>
    <scope>NUCLEOTIDE SEQUENCE</scope>
    <source>
        <strain evidence="2">Y1</strain>
    </source>
</reference>
<evidence type="ECO:0000256" key="1">
    <source>
        <dbReference type="SAM" id="MobiDB-lite"/>
    </source>
</evidence>
<feature type="region of interest" description="Disordered" evidence="1">
    <location>
        <begin position="108"/>
        <end position="139"/>
    </location>
</feature>